<organism evidence="1 2">
    <name type="scientific">Pseudomonas anguilliseptica</name>
    <dbReference type="NCBI Taxonomy" id="53406"/>
    <lineage>
        <taxon>Bacteria</taxon>
        <taxon>Pseudomonadati</taxon>
        <taxon>Pseudomonadota</taxon>
        <taxon>Gammaproteobacteria</taxon>
        <taxon>Pseudomonadales</taxon>
        <taxon>Pseudomonadaceae</taxon>
        <taxon>Pseudomonas</taxon>
    </lineage>
</organism>
<dbReference type="InterPro" id="IPR014543">
    <property type="entry name" value="UCP028291"/>
</dbReference>
<dbReference type="Gene3D" id="3.30.310.50">
    <property type="entry name" value="Alpha-D-phosphohexomutase, C-terminal domain"/>
    <property type="match status" value="1"/>
</dbReference>
<accession>A0A1H4RHE2</accession>
<gene>
    <name evidence="1" type="ORF">SAMN05421553_0657</name>
</gene>
<reference evidence="2" key="1">
    <citation type="submission" date="2016-10" db="EMBL/GenBank/DDBJ databases">
        <authorList>
            <person name="Varghese N."/>
            <person name="Submissions S."/>
        </authorList>
    </citation>
    <scope>NUCLEOTIDE SEQUENCE [LARGE SCALE GENOMIC DNA]</scope>
    <source>
        <strain evidence="2">DSM 12111</strain>
    </source>
</reference>
<dbReference type="EMBL" id="FNSC01000001">
    <property type="protein sequence ID" value="SEC31322.1"/>
    <property type="molecule type" value="Genomic_DNA"/>
</dbReference>
<protein>
    <recommendedName>
        <fullName evidence="3">DUF2218 domain-containing protein</fullName>
    </recommendedName>
</protein>
<dbReference type="Pfam" id="PF09981">
    <property type="entry name" value="DUF2218"/>
    <property type="match status" value="1"/>
</dbReference>
<name>A0A1H4RHE2_PSEAG</name>
<dbReference type="AlphaFoldDB" id="A0A1H4RHE2"/>
<dbReference type="Proteomes" id="UP000242849">
    <property type="component" value="Unassembled WGS sequence"/>
</dbReference>
<sequence length="134" mass="14851">MKRAQSGTSSMTLAPALYPRDALDNLAAQRHAHPGRCNGISAPYIASSYVATATPARYISRLCTQFAHKLPVSFDEHHGRIELTFGLSHLHAGRAGMHITALSNNPQDLDKLKHLIAAHFERFAWHAELSLDWQ</sequence>
<keyword evidence="2" id="KW-1185">Reference proteome</keyword>
<evidence type="ECO:0008006" key="3">
    <source>
        <dbReference type="Google" id="ProtNLM"/>
    </source>
</evidence>
<dbReference type="RefSeq" id="WP_338062045.1">
    <property type="nucleotide sequence ID" value="NZ_CP156749.1"/>
</dbReference>
<evidence type="ECO:0000313" key="1">
    <source>
        <dbReference type="EMBL" id="SEC31322.1"/>
    </source>
</evidence>
<proteinExistence type="predicted"/>
<evidence type="ECO:0000313" key="2">
    <source>
        <dbReference type="Proteomes" id="UP000242849"/>
    </source>
</evidence>